<proteinExistence type="inferred from homology"/>
<dbReference type="Pfam" id="PF00156">
    <property type="entry name" value="Pribosyltran"/>
    <property type="match status" value="1"/>
</dbReference>
<comment type="function">
    <text evidence="6">Catalyzes the transfer of a ribosyl phosphate group from 5-phosphoribose 1-diphosphate to orotate, leading to the formation of orotidine monophosphate (OMP).</text>
</comment>
<comment type="pathway">
    <text evidence="1 6">Pyrimidine metabolism; UMP biosynthesis via de novo pathway; UMP from orotate: step 1/2.</text>
</comment>
<keyword evidence="4 6" id="KW-0808">Transferase</keyword>
<protein>
    <recommendedName>
        <fullName evidence="2 6">Orotate phosphoribosyltransferase</fullName>
        <shortName evidence="6">OPRT</shortName>
        <shortName evidence="6">OPRTase</shortName>
        <ecNumber evidence="2 6">2.4.2.10</ecNumber>
    </recommendedName>
</protein>
<evidence type="ECO:0000259" key="7">
    <source>
        <dbReference type="Pfam" id="PF00156"/>
    </source>
</evidence>
<dbReference type="InterPro" id="IPR029057">
    <property type="entry name" value="PRTase-like"/>
</dbReference>
<dbReference type="GO" id="GO:0044205">
    <property type="term" value="P:'de novo' UMP biosynthetic process"/>
    <property type="evidence" value="ECO:0007669"/>
    <property type="project" value="UniProtKB-UniRule"/>
</dbReference>
<dbReference type="EMBL" id="MFKK01000037">
    <property type="protein sequence ID" value="OGG39708.1"/>
    <property type="molecule type" value="Genomic_DNA"/>
</dbReference>
<evidence type="ECO:0000256" key="4">
    <source>
        <dbReference type="ARBA" id="ARBA00022679"/>
    </source>
</evidence>
<dbReference type="EC" id="2.4.2.10" evidence="2 6"/>
<comment type="subunit">
    <text evidence="6">Homodimer.</text>
</comment>
<dbReference type="InterPro" id="IPR023031">
    <property type="entry name" value="OPRT"/>
</dbReference>
<evidence type="ECO:0000256" key="1">
    <source>
        <dbReference type="ARBA" id="ARBA00004889"/>
    </source>
</evidence>
<feature type="domain" description="Phosphoribosyltransferase" evidence="7">
    <location>
        <begin position="45"/>
        <end position="179"/>
    </location>
</feature>
<keyword evidence="3 6" id="KW-0328">Glycosyltransferase</keyword>
<comment type="caution">
    <text evidence="8">The sequence shown here is derived from an EMBL/GenBank/DDBJ whole genome shotgun (WGS) entry which is preliminary data.</text>
</comment>
<dbReference type="SUPFAM" id="SSF53271">
    <property type="entry name" value="PRTase-like"/>
    <property type="match status" value="1"/>
</dbReference>
<comment type="similarity">
    <text evidence="6">Belongs to the purine/pyrimidine phosphoribosyltransferase family. PyrE subfamily.</text>
</comment>
<accession>A0A1F6BSA5</accession>
<comment type="catalytic activity">
    <reaction evidence="6">
        <text>orotidine 5'-phosphate + diphosphate = orotate + 5-phospho-alpha-D-ribose 1-diphosphate</text>
        <dbReference type="Rhea" id="RHEA:10380"/>
        <dbReference type="ChEBI" id="CHEBI:30839"/>
        <dbReference type="ChEBI" id="CHEBI:33019"/>
        <dbReference type="ChEBI" id="CHEBI:57538"/>
        <dbReference type="ChEBI" id="CHEBI:58017"/>
        <dbReference type="EC" id="2.4.2.10"/>
    </reaction>
</comment>
<sequence length="207" mass="22521">MNEQEMIQILNEVGAIITDSHIVYTSGLHGATYINKDAIYPHIALTSRLCRAIAERFLEDNVEAVISPAIGGVILSQWTAHHLTEMSGREVLGVYAEKSDGGMFIIKRGYDKLIVHKNVLVVEDILNTGGSAKKVIEATRAIGGKVVGLGVLCNRGEVAPQDVANVPKLISLINLKFETWEEAVCPLCKRGVPINTDVGRGRLIPRI</sequence>
<name>A0A1F6BSA5_9BACT</name>
<dbReference type="AlphaFoldDB" id="A0A1F6BSA5"/>
<evidence type="ECO:0000256" key="2">
    <source>
        <dbReference type="ARBA" id="ARBA00011971"/>
    </source>
</evidence>
<dbReference type="Gene3D" id="3.40.50.2020">
    <property type="match status" value="1"/>
</dbReference>
<comment type="caution">
    <text evidence="6">Lacks conserved residue(s) required for the propagation of feature annotation.</text>
</comment>
<keyword evidence="6" id="KW-0460">Magnesium</keyword>
<dbReference type="UniPathway" id="UPA00070">
    <property type="reaction ID" value="UER00119"/>
</dbReference>
<feature type="binding site" evidence="6">
    <location>
        <position position="155"/>
    </location>
    <ligand>
        <name>orotate</name>
        <dbReference type="ChEBI" id="CHEBI:30839"/>
    </ligand>
</feature>
<dbReference type="CDD" id="cd06223">
    <property type="entry name" value="PRTases_typeI"/>
    <property type="match status" value="1"/>
</dbReference>
<dbReference type="Proteomes" id="UP000176996">
    <property type="component" value="Unassembled WGS sequence"/>
</dbReference>
<feature type="binding site" description="in other chain" evidence="6">
    <location>
        <begin position="123"/>
        <end position="131"/>
    </location>
    <ligand>
        <name>5-phospho-alpha-D-ribose 1-diphosphate</name>
        <dbReference type="ChEBI" id="CHEBI:58017"/>
        <note>ligand shared between dimeric partners</note>
    </ligand>
</feature>
<reference evidence="8 9" key="1">
    <citation type="journal article" date="2016" name="Nat. Commun.">
        <title>Thousands of microbial genomes shed light on interconnected biogeochemical processes in an aquifer system.</title>
        <authorList>
            <person name="Anantharaman K."/>
            <person name="Brown C.T."/>
            <person name="Hug L.A."/>
            <person name="Sharon I."/>
            <person name="Castelle C.J."/>
            <person name="Probst A.J."/>
            <person name="Thomas B.C."/>
            <person name="Singh A."/>
            <person name="Wilkins M.J."/>
            <person name="Karaoz U."/>
            <person name="Brodie E.L."/>
            <person name="Williams K.H."/>
            <person name="Hubbard S.S."/>
            <person name="Banfield J.F."/>
        </authorList>
    </citation>
    <scope>NUCLEOTIDE SEQUENCE [LARGE SCALE GENOMIC DNA]</scope>
</reference>
<dbReference type="GO" id="GO:0019856">
    <property type="term" value="P:pyrimidine nucleobase biosynthetic process"/>
    <property type="evidence" value="ECO:0007669"/>
    <property type="project" value="TreeGrafter"/>
</dbReference>
<dbReference type="STRING" id="1798471.A3A21_00220"/>
<evidence type="ECO:0000256" key="3">
    <source>
        <dbReference type="ARBA" id="ARBA00022676"/>
    </source>
</evidence>
<dbReference type="HAMAP" id="MF_01208">
    <property type="entry name" value="PyrE"/>
    <property type="match status" value="1"/>
</dbReference>
<organism evidence="8 9">
    <name type="scientific">Candidatus Jorgensenbacteria bacterium RIFCSPLOWO2_01_FULL_45_25b</name>
    <dbReference type="NCBI Taxonomy" id="1798471"/>
    <lineage>
        <taxon>Bacteria</taxon>
        <taxon>Candidatus Joergenseniibacteriota</taxon>
    </lineage>
</organism>
<dbReference type="InterPro" id="IPR000836">
    <property type="entry name" value="PRTase_dom"/>
</dbReference>
<evidence type="ECO:0000256" key="6">
    <source>
        <dbReference type="HAMAP-Rule" id="MF_01208"/>
    </source>
</evidence>
<evidence type="ECO:0000313" key="8">
    <source>
        <dbReference type="EMBL" id="OGG39708.1"/>
    </source>
</evidence>
<keyword evidence="5 6" id="KW-0665">Pyrimidine biosynthesis</keyword>
<dbReference type="PANTHER" id="PTHR19278:SF9">
    <property type="entry name" value="URIDINE 5'-MONOPHOSPHATE SYNTHASE"/>
    <property type="match status" value="1"/>
</dbReference>
<gene>
    <name evidence="6" type="primary">pyrE</name>
    <name evidence="8" type="ORF">A3A21_00220</name>
</gene>
<comment type="cofactor">
    <cofactor evidence="6">
        <name>Mg(2+)</name>
        <dbReference type="ChEBI" id="CHEBI:18420"/>
    </cofactor>
</comment>
<feature type="binding site" description="in other chain" evidence="6">
    <location>
        <position position="98"/>
    </location>
    <ligand>
        <name>5-phospho-alpha-D-ribose 1-diphosphate</name>
        <dbReference type="ChEBI" id="CHEBI:58017"/>
        <note>ligand shared between dimeric partners</note>
    </ligand>
</feature>
<evidence type="ECO:0000256" key="5">
    <source>
        <dbReference type="ARBA" id="ARBA00022975"/>
    </source>
</evidence>
<evidence type="ECO:0000313" key="9">
    <source>
        <dbReference type="Proteomes" id="UP000176996"/>
    </source>
</evidence>
<dbReference type="PANTHER" id="PTHR19278">
    <property type="entry name" value="OROTATE PHOSPHORIBOSYLTRANSFERASE"/>
    <property type="match status" value="1"/>
</dbReference>
<dbReference type="GO" id="GO:0004588">
    <property type="term" value="F:orotate phosphoribosyltransferase activity"/>
    <property type="evidence" value="ECO:0007669"/>
    <property type="project" value="UniProtKB-UniRule"/>
</dbReference>
<dbReference type="GO" id="GO:0000287">
    <property type="term" value="F:magnesium ion binding"/>
    <property type="evidence" value="ECO:0007669"/>
    <property type="project" value="UniProtKB-UniRule"/>
</dbReference>